<evidence type="ECO:0000256" key="1">
    <source>
        <dbReference type="ARBA" id="ARBA00000900"/>
    </source>
</evidence>
<dbReference type="Pfam" id="PF12796">
    <property type="entry name" value="Ank_2"/>
    <property type="match status" value="2"/>
</dbReference>
<feature type="domain" description="RING-type" evidence="14">
    <location>
        <begin position="322"/>
        <end position="372"/>
    </location>
</feature>
<dbReference type="Pfam" id="PF00023">
    <property type="entry name" value="Ank"/>
    <property type="match status" value="1"/>
</dbReference>
<feature type="repeat" description="ANK" evidence="12">
    <location>
        <begin position="80"/>
        <end position="112"/>
    </location>
</feature>
<evidence type="ECO:0000256" key="9">
    <source>
        <dbReference type="ARBA" id="ARBA00022786"/>
    </source>
</evidence>
<keyword evidence="11 12" id="KW-0040">ANK repeat</keyword>
<name>A0AAN9S1A9_PSOTE</name>
<keyword evidence="7" id="KW-0677">Repeat</keyword>
<evidence type="ECO:0000313" key="15">
    <source>
        <dbReference type="EMBL" id="KAK7387081.1"/>
    </source>
</evidence>
<evidence type="ECO:0000256" key="11">
    <source>
        <dbReference type="ARBA" id="ARBA00023043"/>
    </source>
</evidence>
<evidence type="ECO:0000256" key="3">
    <source>
        <dbReference type="ARBA" id="ARBA00004906"/>
    </source>
</evidence>
<keyword evidence="16" id="KW-1185">Reference proteome</keyword>
<evidence type="ECO:0000256" key="4">
    <source>
        <dbReference type="ARBA" id="ARBA00012483"/>
    </source>
</evidence>
<keyword evidence="10" id="KW-0862">Zinc</keyword>
<dbReference type="GO" id="GO:0005886">
    <property type="term" value="C:plasma membrane"/>
    <property type="evidence" value="ECO:0007669"/>
    <property type="project" value="UniProtKB-SubCell"/>
</dbReference>
<accession>A0AAN9S1A9</accession>
<dbReference type="PANTHER" id="PTHR24161">
    <property type="entry name" value="ANK_REP_REGION DOMAIN-CONTAINING PROTEIN-RELATED"/>
    <property type="match status" value="1"/>
</dbReference>
<feature type="repeat" description="ANK" evidence="12">
    <location>
        <begin position="159"/>
        <end position="191"/>
    </location>
</feature>
<keyword evidence="6" id="KW-0479">Metal-binding</keyword>
<dbReference type="EMBL" id="JAYMYS010000007">
    <property type="protein sequence ID" value="KAK7387081.1"/>
    <property type="molecule type" value="Genomic_DNA"/>
</dbReference>
<keyword evidence="9" id="KW-0833">Ubl conjugation pathway</keyword>
<comment type="catalytic activity">
    <reaction evidence="1">
        <text>S-ubiquitinyl-[E2 ubiquitin-conjugating enzyme]-L-cysteine + [acceptor protein]-L-lysine = [E2 ubiquitin-conjugating enzyme]-L-cysteine + N(6)-ubiquitinyl-[acceptor protein]-L-lysine.</text>
        <dbReference type="EC" id="2.3.2.27"/>
    </reaction>
</comment>
<dbReference type="GO" id="GO:0008270">
    <property type="term" value="F:zinc ion binding"/>
    <property type="evidence" value="ECO:0007669"/>
    <property type="project" value="UniProtKB-KW"/>
</dbReference>
<feature type="repeat" description="ANK" evidence="12">
    <location>
        <begin position="114"/>
        <end position="146"/>
    </location>
</feature>
<dbReference type="SMART" id="SM00248">
    <property type="entry name" value="ANK"/>
    <property type="match status" value="7"/>
</dbReference>
<dbReference type="InterPro" id="IPR036770">
    <property type="entry name" value="Ankyrin_rpt-contain_sf"/>
</dbReference>
<dbReference type="GO" id="GO:0061630">
    <property type="term" value="F:ubiquitin protein ligase activity"/>
    <property type="evidence" value="ECO:0007669"/>
    <property type="project" value="UniProtKB-EC"/>
</dbReference>
<dbReference type="InterPro" id="IPR056760">
    <property type="entry name" value="RING_XB3-like"/>
</dbReference>
<keyword evidence="8 13" id="KW-0863">Zinc-finger</keyword>
<dbReference type="Gene3D" id="1.25.40.20">
    <property type="entry name" value="Ankyrin repeat-containing domain"/>
    <property type="match status" value="2"/>
</dbReference>
<dbReference type="InterPro" id="IPR002110">
    <property type="entry name" value="Ankyrin_rpt"/>
</dbReference>
<feature type="repeat" description="ANK" evidence="12">
    <location>
        <begin position="47"/>
        <end position="79"/>
    </location>
</feature>
<evidence type="ECO:0000256" key="5">
    <source>
        <dbReference type="ARBA" id="ARBA00022679"/>
    </source>
</evidence>
<evidence type="ECO:0000256" key="6">
    <source>
        <dbReference type="ARBA" id="ARBA00022723"/>
    </source>
</evidence>
<evidence type="ECO:0000256" key="10">
    <source>
        <dbReference type="ARBA" id="ARBA00022833"/>
    </source>
</evidence>
<comment type="caution">
    <text evidence="15">The sequence shown here is derived from an EMBL/GenBank/DDBJ whole genome shotgun (WGS) entry which is preliminary data.</text>
</comment>
<organism evidence="15 16">
    <name type="scientific">Psophocarpus tetragonolobus</name>
    <name type="common">Winged bean</name>
    <name type="synonym">Dolichos tetragonolobus</name>
    <dbReference type="NCBI Taxonomy" id="3891"/>
    <lineage>
        <taxon>Eukaryota</taxon>
        <taxon>Viridiplantae</taxon>
        <taxon>Streptophyta</taxon>
        <taxon>Embryophyta</taxon>
        <taxon>Tracheophyta</taxon>
        <taxon>Spermatophyta</taxon>
        <taxon>Magnoliopsida</taxon>
        <taxon>eudicotyledons</taxon>
        <taxon>Gunneridae</taxon>
        <taxon>Pentapetalae</taxon>
        <taxon>rosids</taxon>
        <taxon>fabids</taxon>
        <taxon>Fabales</taxon>
        <taxon>Fabaceae</taxon>
        <taxon>Papilionoideae</taxon>
        <taxon>50 kb inversion clade</taxon>
        <taxon>NPAAA clade</taxon>
        <taxon>indigoferoid/millettioid clade</taxon>
        <taxon>Phaseoleae</taxon>
        <taxon>Psophocarpus</taxon>
    </lineage>
</organism>
<dbReference type="InterPro" id="IPR001841">
    <property type="entry name" value="Znf_RING"/>
</dbReference>
<evidence type="ECO:0000313" key="16">
    <source>
        <dbReference type="Proteomes" id="UP001386955"/>
    </source>
</evidence>
<evidence type="ECO:0000256" key="12">
    <source>
        <dbReference type="PROSITE-ProRule" id="PRU00023"/>
    </source>
</evidence>
<dbReference type="PANTHER" id="PTHR24161:SF85">
    <property type="entry name" value="PALMITOYLTRANSFERASE HIP14"/>
    <property type="match status" value="1"/>
</dbReference>
<comment type="subcellular location">
    <subcellularLocation>
        <location evidence="2">Cell membrane</location>
        <topology evidence="2">Peripheral membrane protein</topology>
        <orientation evidence="2">Cytoplasmic side</orientation>
    </subcellularLocation>
</comment>
<feature type="repeat" description="ANK" evidence="12">
    <location>
        <begin position="193"/>
        <end position="219"/>
    </location>
</feature>
<dbReference type="PROSITE" id="PS50089">
    <property type="entry name" value="ZF_RING_2"/>
    <property type="match status" value="1"/>
</dbReference>
<dbReference type="Pfam" id="PF24921">
    <property type="entry name" value="RING_XB3-XBAT31"/>
    <property type="match status" value="1"/>
</dbReference>
<dbReference type="PROSITE" id="PS50088">
    <property type="entry name" value="ANK_REPEAT"/>
    <property type="match status" value="5"/>
</dbReference>
<evidence type="ECO:0000259" key="14">
    <source>
        <dbReference type="PROSITE" id="PS50089"/>
    </source>
</evidence>
<proteinExistence type="predicted"/>
<keyword evidence="5" id="KW-0808">Transferase</keyword>
<evidence type="ECO:0000256" key="8">
    <source>
        <dbReference type="ARBA" id="ARBA00022771"/>
    </source>
</evidence>
<dbReference type="PROSITE" id="PS50297">
    <property type="entry name" value="ANK_REP_REGION"/>
    <property type="match status" value="4"/>
</dbReference>
<evidence type="ECO:0000256" key="2">
    <source>
        <dbReference type="ARBA" id="ARBA00004413"/>
    </source>
</evidence>
<evidence type="ECO:0000256" key="7">
    <source>
        <dbReference type="ARBA" id="ARBA00022737"/>
    </source>
</evidence>
<evidence type="ECO:0000256" key="13">
    <source>
        <dbReference type="PROSITE-ProRule" id="PRU00175"/>
    </source>
</evidence>
<gene>
    <name evidence="15" type="ORF">VNO78_27579</name>
</gene>
<dbReference type="SUPFAM" id="SSF48403">
    <property type="entry name" value="Ankyrin repeat"/>
    <property type="match status" value="1"/>
</dbReference>
<dbReference type="EC" id="2.3.2.27" evidence="4"/>
<reference evidence="15 16" key="1">
    <citation type="submission" date="2024-01" db="EMBL/GenBank/DDBJ databases">
        <title>The genomes of 5 underutilized Papilionoideae crops provide insights into root nodulation and disease resistanc.</title>
        <authorList>
            <person name="Jiang F."/>
        </authorList>
    </citation>
    <scope>NUCLEOTIDE SEQUENCE [LARGE SCALE GENOMIC DNA]</scope>
    <source>
        <strain evidence="15">DUOXIRENSHENG_FW03</strain>
        <tissue evidence="15">Leaves</tissue>
    </source>
</reference>
<comment type="pathway">
    <text evidence="3">Protein modification; protein ubiquitination.</text>
</comment>
<sequence length="384" mass="41909">MGQAQSCKQGHRGKANLFPAIANGELEVVKAMVEKDPTVLKHTTGKHKLSPLHVAAASGQLQVLSMLLDKKLNVDILNRSKETPLMLAVKNGKIDCVEKLLHVGANLLLCDSVNGETCLHYAAFHGHVNCLKAILSTAQSTGVAGYGGFARFVNVGDGNGHTPLHLAALQRKSECLHALLENGACVCARTRHCGRTPLHMAAIGGCKKCTLTLLAWGADRLQIDCFGKPPFLVAKDCNHEECAELLNPSSATPIVWPLHVNFITQLTQEVKVLLEKAFIEVNKEREKDILKKVYRSSSSPLYFNSNDGDDSNIFEVSNKELCCICCEQVKTIEMRPCGHQMCAQCTLRLCQNNHNNCSICVSPFKPVCPFCRGDILQLLVATTN</sequence>
<dbReference type="Proteomes" id="UP001386955">
    <property type="component" value="Unassembled WGS sequence"/>
</dbReference>
<protein>
    <recommendedName>
        <fullName evidence="4">RING-type E3 ubiquitin transferase</fullName>
        <ecNumber evidence="4">2.3.2.27</ecNumber>
    </recommendedName>
</protein>
<dbReference type="AlphaFoldDB" id="A0AAN9S1A9"/>